<organism evidence="1 2">
    <name type="scientific">Terrisporobacter othiniensis</name>
    <dbReference type="NCBI Taxonomy" id="1577792"/>
    <lineage>
        <taxon>Bacteria</taxon>
        <taxon>Bacillati</taxon>
        <taxon>Bacillota</taxon>
        <taxon>Clostridia</taxon>
        <taxon>Peptostreptococcales</taxon>
        <taxon>Peptostreptococcaceae</taxon>
        <taxon>Terrisporobacter</taxon>
    </lineage>
</organism>
<gene>
    <name evidence="1" type="ORF">QX51_15800</name>
</gene>
<dbReference type="Proteomes" id="UP000031189">
    <property type="component" value="Unassembled WGS sequence"/>
</dbReference>
<name>A0A0B3VGW6_9FIRM</name>
<comment type="caution">
    <text evidence="1">The sequence shown here is derived from an EMBL/GenBank/DDBJ whole genome shotgun (WGS) entry which is preliminary data.</text>
</comment>
<evidence type="ECO:0000313" key="2">
    <source>
        <dbReference type="Proteomes" id="UP000031189"/>
    </source>
</evidence>
<proteinExistence type="predicted"/>
<keyword evidence="2" id="KW-1185">Reference proteome</keyword>
<dbReference type="AlphaFoldDB" id="A0A0B3VGW6"/>
<reference evidence="1 2" key="1">
    <citation type="submission" date="2014-12" db="EMBL/GenBank/DDBJ databases">
        <title>Draft genome sequence of Terrisporobacter sp. 08-306576, isolated from the blood culture of a bacteremia patient.</title>
        <authorList>
            <person name="Lund L.C."/>
            <person name="Sydenham T.V."/>
            <person name="Hogh S.V."/>
            <person name="Skov M.N."/>
            <person name="Kemp M."/>
            <person name="Justesen U.S."/>
        </authorList>
    </citation>
    <scope>NUCLEOTIDE SEQUENCE [LARGE SCALE GENOMIC DNA]</scope>
    <source>
        <strain evidence="1 2">08-306576</strain>
    </source>
</reference>
<dbReference type="OrthoDB" id="9936318at2"/>
<accession>A0A0B3VGW6</accession>
<protein>
    <submittedName>
        <fullName evidence="1">Uncharacterized protein</fullName>
    </submittedName>
</protein>
<sequence length="159" mass="19234">MCDFLYGAVSKKDYNEKFISTSLKYNIPVDYYFESCSLFPLKKYDDYIFFRLTNEYCDCDSPLGYDINEIESKYLNVPHKRELFLNTIYGTIDHYINWLKELNDLFCINTLYLVKHLDDNTPEKVCDKYIIHVDDINRSFLINLENEIAYKIQFYKKYF</sequence>
<dbReference type="RefSeq" id="WP_039680868.1">
    <property type="nucleotide sequence ID" value="NZ_JWHR01000123.1"/>
</dbReference>
<evidence type="ECO:0000313" key="1">
    <source>
        <dbReference type="EMBL" id="KHS56056.1"/>
    </source>
</evidence>
<dbReference type="EMBL" id="JWHR01000123">
    <property type="protein sequence ID" value="KHS56056.1"/>
    <property type="molecule type" value="Genomic_DNA"/>
</dbReference>